<keyword evidence="7" id="KW-0139">CF(1)</keyword>
<dbReference type="Gene3D" id="2.60.15.10">
    <property type="entry name" value="F0F1 ATP synthase delta/epsilon subunit, N-terminal"/>
    <property type="match status" value="1"/>
</dbReference>
<gene>
    <name evidence="10" type="ORF">KEM10_00875</name>
</gene>
<dbReference type="CDD" id="cd12152">
    <property type="entry name" value="F1-ATPase_delta"/>
    <property type="match status" value="1"/>
</dbReference>
<evidence type="ECO:0000313" key="10">
    <source>
        <dbReference type="EMBL" id="MBS2096808.1"/>
    </source>
</evidence>
<comment type="caution">
    <text evidence="10">The sequence shown here is derived from an EMBL/GenBank/DDBJ whole genome shotgun (WGS) entry which is preliminary data.</text>
</comment>
<keyword evidence="8" id="KW-0066">ATP synthesis</keyword>
<keyword evidence="4" id="KW-0813">Transport</keyword>
<keyword evidence="5" id="KW-0406">Ion transport</keyword>
<reference evidence="10 11" key="1">
    <citation type="journal article" date="2015" name="Int. J. Syst. Evol. Microbiol.">
        <title>Carboxylicivirga linearis sp. nov., isolated from a sea cucumber culture pond.</title>
        <authorList>
            <person name="Wang F.Q."/>
            <person name="Zhou Y.X."/>
            <person name="Lin X.Z."/>
            <person name="Chen G.J."/>
            <person name="Du Z.J."/>
        </authorList>
    </citation>
    <scope>NUCLEOTIDE SEQUENCE [LARGE SCALE GENOMIC DNA]</scope>
    <source>
        <strain evidence="10 11">FB218</strain>
    </source>
</reference>
<keyword evidence="11" id="KW-1185">Reference proteome</keyword>
<evidence type="ECO:0000256" key="6">
    <source>
        <dbReference type="ARBA" id="ARBA00023136"/>
    </source>
</evidence>
<keyword evidence="6" id="KW-0472">Membrane</keyword>
<evidence type="ECO:0000256" key="3">
    <source>
        <dbReference type="ARBA" id="ARBA00005712"/>
    </source>
</evidence>
<name>A0ABS5JPH5_9BACT</name>
<organism evidence="10 11">
    <name type="scientific">Carboxylicivirga linearis</name>
    <dbReference type="NCBI Taxonomy" id="1628157"/>
    <lineage>
        <taxon>Bacteria</taxon>
        <taxon>Pseudomonadati</taxon>
        <taxon>Bacteroidota</taxon>
        <taxon>Bacteroidia</taxon>
        <taxon>Marinilabiliales</taxon>
        <taxon>Marinilabiliaceae</taxon>
        <taxon>Carboxylicivirga</taxon>
    </lineage>
</organism>
<accession>A0ABS5JPH5</accession>
<dbReference type="InterPro" id="IPR001469">
    <property type="entry name" value="ATP_synth_F1_dsu/esu"/>
</dbReference>
<comment type="function">
    <text evidence="1">Produces ATP from ADP in the presence of a proton gradient across the membrane.</text>
</comment>
<dbReference type="EMBL" id="JAGUCO010000001">
    <property type="protein sequence ID" value="MBS2096808.1"/>
    <property type="molecule type" value="Genomic_DNA"/>
</dbReference>
<feature type="domain" description="ATP synthase F1 complex delta/epsilon subunit N-terminal" evidence="9">
    <location>
        <begin position="4"/>
        <end position="80"/>
    </location>
</feature>
<evidence type="ECO:0000256" key="5">
    <source>
        <dbReference type="ARBA" id="ARBA00023065"/>
    </source>
</evidence>
<evidence type="ECO:0000256" key="1">
    <source>
        <dbReference type="ARBA" id="ARBA00003543"/>
    </source>
</evidence>
<dbReference type="Pfam" id="PF02823">
    <property type="entry name" value="ATP-synt_DE_N"/>
    <property type="match status" value="1"/>
</dbReference>
<dbReference type="RefSeq" id="WP_212212260.1">
    <property type="nucleotide sequence ID" value="NZ_JAGUCO010000001.1"/>
</dbReference>
<dbReference type="InterPro" id="IPR036771">
    <property type="entry name" value="ATPsynth_dsu/esu_N"/>
</dbReference>
<evidence type="ECO:0000313" key="11">
    <source>
        <dbReference type="Proteomes" id="UP000708576"/>
    </source>
</evidence>
<sequence length="82" mass="9017">MDDLHCEIITPLQVVYDAPVGLVQVPGEKGLFTVLKNHAPIISVLTEGSIRVIGKNGHEKHFDCKSGVVECKNNKMVILIHE</sequence>
<protein>
    <submittedName>
        <fullName evidence="10">F0F1 ATP synthase subunit epsilon</fullName>
    </submittedName>
</protein>
<comment type="subcellular location">
    <subcellularLocation>
        <location evidence="2">Endomembrane system</location>
        <topology evidence="2">Peripheral membrane protein</topology>
    </subcellularLocation>
</comment>
<dbReference type="InterPro" id="IPR020546">
    <property type="entry name" value="ATP_synth_F1_dsu/esu_N"/>
</dbReference>
<comment type="similarity">
    <text evidence="3">Belongs to the ATPase epsilon chain family.</text>
</comment>
<evidence type="ECO:0000259" key="9">
    <source>
        <dbReference type="Pfam" id="PF02823"/>
    </source>
</evidence>
<evidence type="ECO:0000256" key="8">
    <source>
        <dbReference type="ARBA" id="ARBA00023310"/>
    </source>
</evidence>
<dbReference type="PANTHER" id="PTHR13822:SF10">
    <property type="entry name" value="ATP SYNTHASE EPSILON CHAIN, CHLOROPLASTIC"/>
    <property type="match status" value="1"/>
</dbReference>
<evidence type="ECO:0000256" key="7">
    <source>
        <dbReference type="ARBA" id="ARBA00023196"/>
    </source>
</evidence>
<dbReference type="PANTHER" id="PTHR13822">
    <property type="entry name" value="ATP SYNTHASE DELTA/EPSILON CHAIN"/>
    <property type="match status" value="1"/>
</dbReference>
<dbReference type="Proteomes" id="UP000708576">
    <property type="component" value="Unassembled WGS sequence"/>
</dbReference>
<evidence type="ECO:0000256" key="2">
    <source>
        <dbReference type="ARBA" id="ARBA00004184"/>
    </source>
</evidence>
<proteinExistence type="inferred from homology"/>
<dbReference type="SUPFAM" id="SSF51344">
    <property type="entry name" value="Epsilon subunit of F1F0-ATP synthase N-terminal domain"/>
    <property type="match status" value="1"/>
</dbReference>
<evidence type="ECO:0000256" key="4">
    <source>
        <dbReference type="ARBA" id="ARBA00022448"/>
    </source>
</evidence>